<dbReference type="SUPFAM" id="SSF81321">
    <property type="entry name" value="Family A G protein-coupled receptor-like"/>
    <property type="match status" value="1"/>
</dbReference>
<feature type="transmembrane region" description="Helical" evidence="13">
    <location>
        <begin position="166"/>
        <end position="186"/>
    </location>
</feature>
<organism evidence="15 16">
    <name type="scientific">Electrophorus voltai</name>
    <dbReference type="NCBI Taxonomy" id="2609070"/>
    <lineage>
        <taxon>Eukaryota</taxon>
        <taxon>Metazoa</taxon>
        <taxon>Chordata</taxon>
        <taxon>Craniata</taxon>
        <taxon>Vertebrata</taxon>
        <taxon>Euteleostomi</taxon>
        <taxon>Actinopterygii</taxon>
        <taxon>Neopterygii</taxon>
        <taxon>Teleostei</taxon>
        <taxon>Ostariophysi</taxon>
        <taxon>Gymnotiformes</taxon>
        <taxon>Gymnotoidei</taxon>
        <taxon>Gymnotidae</taxon>
        <taxon>Electrophorus</taxon>
    </lineage>
</organism>
<dbReference type="GO" id="GO:0004930">
    <property type="term" value="F:G protein-coupled receptor activity"/>
    <property type="evidence" value="ECO:0007669"/>
    <property type="project" value="UniProtKB-KW"/>
</dbReference>
<evidence type="ECO:0000256" key="2">
    <source>
        <dbReference type="ARBA" id="ARBA00022543"/>
    </source>
</evidence>
<dbReference type="Proteomes" id="UP001239994">
    <property type="component" value="Unassembled WGS sequence"/>
</dbReference>
<keyword evidence="6 13" id="KW-1133">Transmembrane helix</keyword>
<feature type="transmembrane region" description="Helical" evidence="13">
    <location>
        <begin position="79"/>
        <end position="100"/>
    </location>
</feature>
<feature type="non-terminal residue" evidence="15">
    <location>
        <position position="1"/>
    </location>
</feature>
<dbReference type="InterPro" id="IPR017452">
    <property type="entry name" value="GPCR_Rhodpsn_7TM"/>
</dbReference>
<evidence type="ECO:0000256" key="8">
    <source>
        <dbReference type="ARBA" id="ARBA00023040"/>
    </source>
</evidence>
<evidence type="ECO:0000256" key="1">
    <source>
        <dbReference type="ARBA" id="ARBA00004141"/>
    </source>
</evidence>
<comment type="caution">
    <text evidence="15">The sequence shown here is derived from an EMBL/GenBank/DDBJ whole genome shotgun (WGS) entry which is preliminary data.</text>
</comment>
<feature type="domain" description="G-protein coupled receptors family 1 profile" evidence="14">
    <location>
        <begin position="1"/>
        <end position="183"/>
    </location>
</feature>
<evidence type="ECO:0000256" key="4">
    <source>
        <dbReference type="ARBA" id="ARBA00022692"/>
    </source>
</evidence>
<dbReference type="Pfam" id="PF00001">
    <property type="entry name" value="7tm_1"/>
    <property type="match status" value="1"/>
</dbReference>
<evidence type="ECO:0000256" key="12">
    <source>
        <dbReference type="RuleBase" id="RU000688"/>
    </source>
</evidence>
<evidence type="ECO:0000313" key="15">
    <source>
        <dbReference type="EMBL" id="KAK1791804.1"/>
    </source>
</evidence>
<dbReference type="EMBL" id="JAROKS010000020">
    <property type="protein sequence ID" value="KAK1791804.1"/>
    <property type="molecule type" value="Genomic_DNA"/>
</dbReference>
<evidence type="ECO:0000256" key="10">
    <source>
        <dbReference type="ARBA" id="ARBA00023170"/>
    </source>
</evidence>
<dbReference type="PROSITE" id="PS00238">
    <property type="entry name" value="OPSIN"/>
    <property type="match status" value="1"/>
</dbReference>
<keyword evidence="5" id="KW-0681">Retinal protein</keyword>
<keyword evidence="16" id="KW-1185">Reference proteome</keyword>
<sequence>IVALWSLAILAFERFFVICRPWGNTRLRGKHATLGLLFVWAFSFICTIPPVLGWSSYTVSRIGTTCEPNWYSGDPHDHMFIITFFITCFILPLGVIIVCYSKLLRKLRKVSNTHGRLVNTRKPERQVSRMVVVMILAFMVAWTPYALFSIIVTIQPTIYLDPRLAAVPAFFAKTAAVYNPVIYVFMNKQFRKCLTELFSCGKSTTEEVNLTKKRADMTGESNTGEMSSVAARVPIASHVLAKSNEEP</sequence>
<comment type="similarity">
    <text evidence="12">Belongs to the G-protein coupled receptor 1 family.</text>
</comment>
<keyword evidence="8 12" id="KW-0297">G-protein coupled receptor</keyword>
<dbReference type="InterPro" id="IPR050125">
    <property type="entry name" value="GPCR_opsins"/>
</dbReference>
<dbReference type="GO" id="GO:0016020">
    <property type="term" value="C:membrane"/>
    <property type="evidence" value="ECO:0007669"/>
    <property type="project" value="UniProtKB-SubCell"/>
</dbReference>
<dbReference type="GO" id="GO:0007602">
    <property type="term" value="P:phototransduction"/>
    <property type="evidence" value="ECO:0007669"/>
    <property type="project" value="UniProtKB-KW"/>
</dbReference>
<accession>A0AAD8Z3J0</accession>
<keyword evidence="9 13" id="KW-0472">Membrane</keyword>
<keyword evidence="4 12" id="KW-0812">Transmembrane</keyword>
<evidence type="ECO:0000256" key="11">
    <source>
        <dbReference type="ARBA" id="ARBA00023224"/>
    </source>
</evidence>
<keyword evidence="7" id="KW-0157">Chromophore</keyword>
<evidence type="ECO:0000256" key="3">
    <source>
        <dbReference type="ARBA" id="ARBA00022606"/>
    </source>
</evidence>
<comment type="subcellular location">
    <subcellularLocation>
        <location evidence="1">Membrane</location>
        <topology evidence="1">Multi-pass membrane protein</topology>
    </subcellularLocation>
</comment>
<feature type="transmembrane region" description="Helical" evidence="13">
    <location>
        <begin position="131"/>
        <end position="154"/>
    </location>
</feature>
<evidence type="ECO:0000256" key="6">
    <source>
        <dbReference type="ARBA" id="ARBA00022989"/>
    </source>
</evidence>
<dbReference type="InterPro" id="IPR000276">
    <property type="entry name" value="GPCR_Rhodpsn"/>
</dbReference>
<dbReference type="PROSITE" id="PS00237">
    <property type="entry name" value="G_PROTEIN_RECEP_F1_1"/>
    <property type="match status" value="1"/>
</dbReference>
<dbReference type="GO" id="GO:0009881">
    <property type="term" value="F:photoreceptor activity"/>
    <property type="evidence" value="ECO:0007669"/>
    <property type="project" value="UniProtKB-KW"/>
</dbReference>
<keyword evidence="10 12" id="KW-0675">Receptor</keyword>
<dbReference type="PANTHER" id="PTHR24240">
    <property type="entry name" value="OPSIN"/>
    <property type="match status" value="1"/>
</dbReference>
<keyword evidence="2" id="KW-0600">Photoreceptor protein</keyword>
<feature type="transmembrane region" description="Helical" evidence="13">
    <location>
        <begin position="34"/>
        <end position="52"/>
    </location>
</feature>
<dbReference type="InterPro" id="IPR027430">
    <property type="entry name" value="Retinal_BS"/>
</dbReference>
<gene>
    <name evidence="15" type="ORF">P4O66_013784</name>
</gene>
<protein>
    <recommendedName>
        <fullName evidence="14">G-protein coupled receptors family 1 profile domain-containing protein</fullName>
    </recommendedName>
</protein>
<keyword evidence="11 12" id="KW-0807">Transducer</keyword>
<reference evidence="15" key="1">
    <citation type="submission" date="2023-03" db="EMBL/GenBank/DDBJ databases">
        <title>Electrophorus voltai genome.</title>
        <authorList>
            <person name="Bian C."/>
        </authorList>
    </citation>
    <scope>NUCLEOTIDE SEQUENCE</scope>
    <source>
        <strain evidence="15">CB-2022</strain>
        <tissue evidence="15">Muscle</tissue>
    </source>
</reference>
<evidence type="ECO:0000256" key="7">
    <source>
        <dbReference type="ARBA" id="ARBA00022991"/>
    </source>
</evidence>
<evidence type="ECO:0000256" key="5">
    <source>
        <dbReference type="ARBA" id="ARBA00022925"/>
    </source>
</evidence>
<dbReference type="PRINTS" id="PR00237">
    <property type="entry name" value="GPCRRHODOPSN"/>
</dbReference>
<dbReference type="AlphaFoldDB" id="A0AAD8Z3J0"/>
<name>A0AAD8Z3J0_9TELE</name>
<keyword evidence="3" id="KW-0716">Sensory transduction</keyword>
<evidence type="ECO:0000256" key="13">
    <source>
        <dbReference type="SAM" id="Phobius"/>
    </source>
</evidence>
<dbReference type="PROSITE" id="PS50262">
    <property type="entry name" value="G_PROTEIN_RECEP_F1_2"/>
    <property type="match status" value="1"/>
</dbReference>
<evidence type="ECO:0000256" key="9">
    <source>
        <dbReference type="ARBA" id="ARBA00023136"/>
    </source>
</evidence>
<evidence type="ECO:0000313" key="16">
    <source>
        <dbReference type="Proteomes" id="UP001239994"/>
    </source>
</evidence>
<evidence type="ECO:0000259" key="14">
    <source>
        <dbReference type="PROSITE" id="PS50262"/>
    </source>
</evidence>
<dbReference type="Gene3D" id="1.20.1070.10">
    <property type="entry name" value="Rhodopsin 7-helix transmembrane proteins"/>
    <property type="match status" value="1"/>
</dbReference>
<feature type="non-terminal residue" evidence="15">
    <location>
        <position position="247"/>
    </location>
</feature>
<proteinExistence type="inferred from homology"/>